<keyword evidence="2" id="KW-0812">Transmembrane</keyword>
<evidence type="ECO:0008006" key="5">
    <source>
        <dbReference type="Google" id="ProtNLM"/>
    </source>
</evidence>
<protein>
    <recommendedName>
        <fullName evidence="5">Transmembrane protein</fullName>
    </recommendedName>
</protein>
<evidence type="ECO:0000256" key="2">
    <source>
        <dbReference type="SAM" id="Phobius"/>
    </source>
</evidence>
<gene>
    <name evidence="3" type="ORF">VTJ83DRAFT_7093</name>
</gene>
<feature type="transmembrane region" description="Helical" evidence="2">
    <location>
        <begin position="95"/>
        <end position="114"/>
    </location>
</feature>
<accession>A0ABR4D2N5</accession>
<name>A0ABR4D2N5_9PEZI</name>
<keyword evidence="2" id="KW-0472">Membrane</keyword>
<feature type="compositionally biased region" description="Low complexity" evidence="1">
    <location>
        <begin position="432"/>
        <end position="454"/>
    </location>
</feature>
<dbReference type="GeneID" id="98128521"/>
<dbReference type="Proteomes" id="UP001600064">
    <property type="component" value="Unassembled WGS sequence"/>
</dbReference>
<evidence type="ECO:0000313" key="3">
    <source>
        <dbReference type="EMBL" id="KAL2264583.1"/>
    </source>
</evidence>
<feature type="compositionally biased region" description="Low complexity" evidence="1">
    <location>
        <begin position="321"/>
        <end position="331"/>
    </location>
</feature>
<evidence type="ECO:0000256" key="1">
    <source>
        <dbReference type="SAM" id="MobiDB-lite"/>
    </source>
</evidence>
<feature type="compositionally biased region" description="Polar residues" evidence="1">
    <location>
        <begin position="390"/>
        <end position="400"/>
    </location>
</feature>
<feature type="region of interest" description="Disordered" evidence="1">
    <location>
        <begin position="432"/>
        <end position="462"/>
    </location>
</feature>
<feature type="transmembrane region" description="Helical" evidence="2">
    <location>
        <begin position="38"/>
        <end position="56"/>
    </location>
</feature>
<organism evidence="3 4">
    <name type="scientific">Remersonia thermophila</name>
    <dbReference type="NCBI Taxonomy" id="72144"/>
    <lineage>
        <taxon>Eukaryota</taxon>
        <taxon>Fungi</taxon>
        <taxon>Dikarya</taxon>
        <taxon>Ascomycota</taxon>
        <taxon>Pezizomycotina</taxon>
        <taxon>Sordariomycetes</taxon>
        <taxon>Sordariomycetidae</taxon>
        <taxon>Sordariales</taxon>
        <taxon>Sordariales incertae sedis</taxon>
        <taxon>Remersonia</taxon>
    </lineage>
</organism>
<reference evidence="3 4" key="1">
    <citation type="journal article" date="2024" name="Commun. Biol.">
        <title>Comparative genomic analysis of thermophilic fungi reveals convergent evolutionary adaptations and gene losses.</title>
        <authorList>
            <person name="Steindorff A.S."/>
            <person name="Aguilar-Pontes M.V."/>
            <person name="Robinson A.J."/>
            <person name="Andreopoulos B."/>
            <person name="LaButti K."/>
            <person name="Kuo A."/>
            <person name="Mondo S."/>
            <person name="Riley R."/>
            <person name="Otillar R."/>
            <person name="Haridas S."/>
            <person name="Lipzen A."/>
            <person name="Grimwood J."/>
            <person name="Schmutz J."/>
            <person name="Clum A."/>
            <person name="Reid I.D."/>
            <person name="Moisan M.C."/>
            <person name="Butler G."/>
            <person name="Nguyen T.T.M."/>
            <person name="Dewar K."/>
            <person name="Conant G."/>
            <person name="Drula E."/>
            <person name="Henrissat B."/>
            <person name="Hansel C."/>
            <person name="Singer S."/>
            <person name="Hutchinson M.I."/>
            <person name="de Vries R.P."/>
            <person name="Natvig D.O."/>
            <person name="Powell A.J."/>
            <person name="Tsang A."/>
            <person name="Grigoriev I.V."/>
        </authorList>
    </citation>
    <scope>NUCLEOTIDE SEQUENCE [LARGE SCALE GENOMIC DNA]</scope>
    <source>
        <strain evidence="3 4">ATCC 22073</strain>
    </source>
</reference>
<feature type="transmembrane region" description="Helical" evidence="2">
    <location>
        <begin position="176"/>
        <end position="199"/>
    </location>
</feature>
<keyword evidence="4" id="KW-1185">Reference proteome</keyword>
<proteinExistence type="predicted"/>
<keyword evidence="2" id="KW-1133">Transmembrane helix</keyword>
<comment type="caution">
    <text evidence="3">The sequence shown here is derived from an EMBL/GenBank/DDBJ whole genome shotgun (WGS) entry which is preliminary data.</text>
</comment>
<sequence>MPALPAPVEILLNSGDPDHIQAPTTLQVICAFPLSGQYGAGSRVLYYVLVAACIFARRTEWLRNTCLVAALVTPAIAALHAIVLSALHVDGAVDLDIYGALHLLILAGLLALAVEFFRTEPSTCIDDHHDTPISEPSEFTYGKTTCGLNCSVENGPSSPLRRGPAENIYVVPNVDVFPYGAATLVATACCIPGVLYLVWTWTKLLDINSESLRRTNTSSGVFGQDTASDKMRLLTMIVSWAVGRVEFGSAVIAMLVVGELNFLSGPMLWEAEPVTNASQWSGMATMRRDHPALQPIPPGEWMTPTIHHWPSPATSTHELWSSSASPRASYSNNTQPGSIGNPDEPVETSSQVRRFTNILFPMAPRPRSRERHLHSSSGQAEQEEAGLSLTPGSRSRASSFCSVMSQRDSASPMGRAHSPTLFLNCIPSSMPSVPSPASLAPVTTATPQPTAPASSPQPPRVTLERSRLHISTIGAPSIVVSSEEVESDAPLTERRFSYERVNRS</sequence>
<dbReference type="RefSeq" id="XP_070863310.1">
    <property type="nucleotide sequence ID" value="XM_071013877.1"/>
</dbReference>
<evidence type="ECO:0000313" key="4">
    <source>
        <dbReference type="Proteomes" id="UP001600064"/>
    </source>
</evidence>
<feature type="region of interest" description="Disordered" evidence="1">
    <location>
        <begin position="305"/>
        <end position="400"/>
    </location>
</feature>
<feature type="transmembrane region" description="Helical" evidence="2">
    <location>
        <begin position="68"/>
        <end position="89"/>
    </location>
</feature>
<dbReference type="EMBL" id="JAZGUE010000007">
    <property type="protein sequence ID" value="KAL2264583.1"/>
    <property type="molecule type" value="Genomic_DNA"/>
</dbReference>